<sequence length="366" mass="42175">MALQHTTRTLLTVDSPVRSPAVDNPDVFKFVTKFPDVHFHYSMTAPIIVAFNPAHVPFTIWPERFTAWRATFTVTWKGATLVGSDWTVETTGPLEMCGWQPYANASFKDNNGGGAIYFICYSKTEKMEERTLLKSNGNTFEIGAHQPVNPHLLAQMEQENLNEFYRIRLTEDLDDPLFNVPRTTTDIVANMPRLDPPRPQYYPTMRELQEAFHWRQGFLARQVQGQNQNQTLSQQQRQAQQNQVLAQQHQFMARRHMLTGNQLQLLQQPYQAQGQSQQQPRGYMGQQGNQLPQYQPCQQGQIQGPALGYGQGFNQGYHQGQTQGQQTQQGQQNLTPSQRWDQAHDRAQVKREQEERDERVKNEENS</sequence>
<dbReference type="Proteomes" id="UP001163324">
    <property type="component" value="Chromosome 4"/>
</dbReference>
<protein>
    <submittedName>
        <fullName evidence="1">Uncharacterized protein</fullName>
    </submittedName>
</protein>
<gene>
    <name evidence="1" type="ORF">N3K66_004176</name>
</gene>
<keyword evidence="2" id="KW-1185">Reference proteome</keyword>
<comment type="caution">
    <text evidence="1">The sequence shown here is derived from an EMBL/GenBank/DDBJ whole genome shotgun (WGS) entry which is preliminary data.</text>
</comment>
<accession>A0ACC0V1Z4</accession>
<proteinExistence type="predicted"/>
<dbReference type="EMBL" id="CM047943">
    <property type="protein sequence ID" value="KAI9899914.1"/>
    <property type="molecule type" value="Genomic_DNA"/>
</dbReference>
<evidence type="ECO:0000313" key="2">
    <source>
        <dbReference type="Proteomes" id="UP001163324"/>
    </source>
</evidence>
<organism evidence="1 2">
    <name type="scientific">Trichothecium roseum</name>
    <dbReference type="NCBI Taxonomy" id="47278"/>
    <lineage>
        <taxon>Eukaryota</taxon>
        <taxon>Fungi</taxon>
        <taxon>Dikarya</taxon>
        <taxon>Ascomycota</taxon>
        <taxon>Pezizomycotina</taxon>
        <taxon>Sordariomycetes</taxon>
        <taxon>Hypocreomycetidae</taxon>
        <taxon>Hypocreales</taxon>
        <taxon>Hypocreales incertae sedis</taxon>
        <taxon>Trichothecium</taxon>
    </lineage>
</organism>
<reference evidence="1" key="1">
    <citation type="submission" date="2022-10" db="EMBL/GenBank/DDBJ databases">
        <title>Complete Genome of Trichothecium roseum strain YXFP-22015, a Plant Pathogen Isolated from Citrus.</title>
        <authorList>
            <person name="Wang Y."/>
            <person name="Zhu L."/>
        </authorList>
    </citation>
    <scope>NUCLEOTIDE SEQUENCE</scope>
    <source>
        <strain evidence="1">YXFP-22015</strain>
    </source>
</reference>
<name>A0ACC0V1Z4_9HYPO</name>
<evidence type="ECO:0000313" key="1">
    <source>
        <dbReference type="EMBL" id="KAI9899914.1"/>
    </source>
</evidence>